<dbReference type="Pfam" id="PF01966">
    <property type="entry name" value="HD"/>
    <property type="match status" value="1"/>
</dbReference>
<name>A0A4R2RPG1_9FIRM</name>
<dbReference type="InterPro" id="IPR003607">
    <property type="entry name" value="HD/PDEase_dom"/>
</dbReference>
<feature type="domain" description="HD-GYP" evidence="1">
    <location>
        <begin position="242"/>
        <end position="437"/>
    </location>
</feature>
<dbReference type="PANTHER" id="PTHR43155:SF1">
    <property type="entry name" value="3'3'-CGAMP-SPECIFIC PHOSPHODIESTERASE 1"/>
    <property type="match status" value="1"/>
</dbReference>
<dbReference type="Gene3D" id="1.10.3210.10">
    <property type="entry name" value="Hypothetical protein af1432"/>
    <property type="match status" value="2"/>
</dbReference>
<evidence type="ECO:0000259" key="1">
    <source>
        <dbReference type="PROSITE" id="PS51832"/>
    </source>
</evidence>
<proteinExistence type="predicted"/>
<dbReference type="InterPro" id="IPR037522">
    <property type="entry name" value="HD_GYP_dom"/>
</dbReference>
<reference evidence="2 3" key="1">
    <citation type="submission" date="2019-03" db="EMBL/GenBank/DDBJ databases">
        <title>Genomic Encyclopedia of Type Strains, Phase IV (KMG-IV): sequencing the most valuable type-strain genomes for metagenomic binning, comparative biology and taxonomic classification.</title>
        <authorList>
            <person name="Goeker M."/>
        </authorList>
    </citation>
    <scope>NUCLEOTIDE SEQUENCE [LARGE SCALE GENOMIC DNA]</scope>
    <source>
        <strain evidence="2 3">DSM 11170</strain>
    </source>
</reference>
<dbReference type="Pfam" id="PF13487">
    <property type="entry name" value="HD_5"/>
    <property type="match status" value="1"/>
</dbReference>
<dbReference type="InterPro" id="IPR006674">
    <property type="entry name" value="HD_domain"/>
</dbReference>
<dbReference type="PANTHER" id="PTHR43155">
    <property type="entry name" value="CYCLIC DI-GMP PHOSPHODIESTERASE PA4108-RELATED"/>
    <property type="match status" value="1"/>
</dbReference>
<gene>
    <name evidence="2" type="ORF">EDD73_1078</name>
</gene>
<dbReference type="SUPFAM" id="SSF109604">
    <property type="entry name" value="HD-domain/PDEase-like"/>
    <property type="match status" value="2"/>
</dbReference>
<sequence length="437" mass="48819">MQFLHQHKRGDIMSHFISTEITHFLSALSTALDFTAEGLTRHHRRATYIAVQIGKHLGLSDRDMLILFCAASVHDIGAITFQDKQPLSQLEMVTPHLHCTEGYHLLKTVPAFASIAEVILHHHDFWQSDTADYALTPTSASASASAPASASLPDTSLPFLGHIIHLADRFEVALVGKPLLIQRNSILEHIDNYFHGALHPDIRSALYEAAKPENFWLDLSSIFLEEATLAALKQGNTVIQFDNEDLRGVARLFGELIDRKSRFTLRHSRLVSASAKRLAELAGWTPSQTMKMEIASLLHDLGKLSIPESILEKPGALTRDEYSIMKQHTYYTYHLLHKIPGFADIAEWAAYHHERVDGSGYPFRIPGAKLCQGSRIVAVADIFSALIEDRPYRPGMPKDRICSILRDSVHSGAIDADLVGLLLENYSDFYEIKNTLS</sequence>
<dbReference type="PROSITE" id="PS51832">
    <property type="entry name" value="HD_GYP"/>
    <property type="match status" value="1"/>
</dbReference>
<accession>A0A4R2RPG1</accession>
<evidence type="ECO:0000313" key="3">
    <source>
        <dbReference type="Proteomes" id="UP000294813"/>
    </source>
</evidence>
<dbReference type="CDD" id="cd00077">
    <property type="entry name" value="HDc"/>
    <property type="match status" value="2"/>
</dbReference>
<organism evidence="2 3">
    <name type="scientific">Heliophilum fasciatum</name>
    <dbReference type="NCBI Taxonomy" id="35700"/>
    <lineage>
        <taxon>Bacteria</taxon>
        <taxon>Bacillati</taxon>
        <taxon>Bacillota</taxon>
        <taxon>Clostridia</taxon>
        <taxon>Eubacteriales</taxon>
        <taxon>Heliobacteriaceae</taxon>
        <taxon>Heliophilum</taxon>
    </lineage>
</organism>
<keyword evidence="3" id="KW-1185">Reference proteome</keyword>
<dbReference type="EMBL" id="SLXT01000007">
    <property type="protein sequence ID" value="TCP64938.1"/>
    <property type="molecule type" value="Genomic_DNA"/>
</dbReference>
<comment type="caution">
    <text evidence="2">The sequence shown here is derived from an EMBL/GenBank/DDBJ whole genome shotgun (WGS) entry which is preliminary data.</text>
</comment>
<evidence type="ECO:0000313" key="2">
    <source>
        <dbReference type="EMBL" id="TCP64938.1"/>
    </source>
</evidence>
<protein>
    <submittedName>
        <fullName evidence="2">HD-GYP domain-containing protein (C-di-GMP phosphodiesterase class II)</fullName>
    </submittedName>
</protein>
<dbReference type="SMART" id="SM00471">
    <property type="entry name" value="HDc"/>
    <property type="match status" value="2"/>
</dbReference>
<dbReference type="Proteomes" id="UP000294813">
    <property type="component" value="Unassembled WGS sequence"/>
</dbReference>
<dbReference type="AlphaFoldDB" id="A0A4R2RPG1"/>